<evidence type="ECO:0000259" key="3">
    <source>
        <dbReference type="Pfam" id="PF09350"/>
    </source>
</evidence>
<evidence type="ECO:0000256" key="1">
    <source>
        <dbReference type="SAM" id="MobiDB-lite"/>
    </source>
</evidence>
<feature type="chain" id="PRO_5040388265" evidence="2">
    <location>
        <begin position="22"/>
        <end position="1051"/>
    </location>
</feature>
<gene>
    <name evidence="4" type="ORF">EDB81DRAFT_947471</name>
</gene>
<dbReference type="InterPro" id="IPR039535">
    <property type="entry name" value="ASST-like"/>
</dbReference>
<feature type="domain" description="DnaJ homologue subfamily C member 28 conserved" evidence="3">
    <location>
        <begin position="746"/>
        <end position="813"/>
    </location>
</feature>
<feature type="region of interest" description="Disordered" evidence="1">
    <location>
        <begin position="863"/>
        <end position="911"/>
    </location>
</feature>
<dbReference type="Proteomes" id="UP000738349">
    <property type="component" value="Unassembled WGS sequence"/>
</dbReference>
<dbReference type="Pfam" id="PF09350">
    <property type="entry name" value="DJC28_CD"/>
    <property type="match status" value="1"/>
</dbReference>
<feature type="signal peptide" evidence="2">
    <location>
        <begin position="1"/>
        <end position="21"/>
    </location>
</feature>
<sequence length="1051" mass="116147">MHTRFVLLAAASFMDAGLVFADKPFFDDLDGFNRGLAGPFPNQTFHSSDVVAPLFQVNAFKPDLVDNTGYIFLTAEFGGKGGPLIFSSKDLSLVYADLNYSRSFDARAQERDGFMYLTFIENGDCHVLNDSYEKQFTVTAKGLGRTTRADLHEFQFTDQGTAIVSVYQDIKYNLTALGAEDDGLLTDAVFEEVELETNQVLNLWRASNHFPLSDTLVKYGPNKGFMGSDGFDWFHINSIYKVWLFPQKVDKQLPDQFNQSRFGDYLISSRALSMIALLDGETGNPKWVLGGKNNQFKDLSGGNATKFANQHNARFVQRNESRISFFDNHVLETGPCHHSNCSRGVIVELDYEAMTVRLLDEFYHPQKVSSGSEGSVQALRNGNFLVGWGLNPGFTEHLPNGTVVMDVQRGPFTSVTRFEPNLNLTNGNTEVDNWEVYASNDPANITASHRQVGKSTRMGFETTIMLDGKRIPRYVKAFALDKHGEVQGATASIDIVSGKTHGESSSIWRLATDTESESGARGLVEESNESEEDAAASYPKEQGEGKSSDEPELKDEKSTPVKEPGPLARRLEEATEEALFTGGRAGRRAIEDAGFSKELKEKLLSKIADANFKTQYSGAFAEANMPAAAGEGTRHTAAGQPWTGQEPMADGVLRMLDDAKKPLGPGLRSKFQPPPVDMRLQRGPSKSAGEKVATARDKASMYTGMDLKNKNGLTEDEREAYRRELKERFSPGFRSMPNTISGMAGLANERIEDAIARGQFKNIPRGPGVQRDARADNPFIDTTEYIMNKMIQRQDLVPPWIEKQQELVKSVRIFRGRLRNDWKRHAARMIASKGGSLQEKMRRAEAYAAAEQVHNPKVQGVGKQMGTTAAETSDTVEDSNKITARQTSKATPSEYETSTTPASSPGIYSEPLPPPFRDPAWEQAEKSYLTLAVEQLNRLTRSYNLMAPDLAKKGYYSVDRELRACFADVAPELAREIQVRALGGTVRSRGLRGGLEGSRDGESNGGVIGDGGGDGGILKHLSGGESVKVHVEAEEKAFGLKEWWRYVWKKD</sequence>
<dbReference type="OrthoDB" id="5427350at2759"/>
<feature type="region of interest" description="Disordered" evidence="1">
    <location>
        <begin position="504"/>
        <end position="571"/>
    </location>
</feature>
<feature type="compositionally biased region" description="Polar residues" evidence="1">
    <location>
        <begin position="881"/>
        <end position="903"/>
    </location>
</feature>
<reference evidence="4" key="1">
    <citation type="journal article" date="2021" name="Nat. Commun.">
        <title>Genetic determinants of endophytism in the Arabidopsis root mycobiome.</title>
        <authorList>
            <person name="Mesny F."/>
            <person name="Miyauchi S."/>
            <person name="Thiergart T."/>
            <person name="Pickel B."/>
            <person name="Atanasova L."/>
            <person name="Karlsson M."/>
            <person name="Huettel B."/>
            <person name="Barry K.W."/>
            <person name="Haridas S."/>
            <person name="Chen C."/>
            <person name="Bauer D."/>
            <person name="Andreopoulos W."/>
            <person name="Pangilinan J."/>
            <person name="LaButti K."/>
            <person name="Riley R."/>
            <person name="Lipzen A."/>
            <person name="Clum A."/>
            <person name="Drula E."/>
            <person name="Henrissat B."/>
            <person name="Kohler A."/>
            <person name="Grigoriev I.V."/>
            <person name="Martin F.M."/>
            <person name="Hacquard S."/>
        </authorList>
    </citation>
    <scope>NUCLEOTIDE SEQUENCE</scope>
    <source>
        <strain evidence="4">MPI-CAGE-AT-0147</strain>
    </source>
</reference>
<proteinExistence type="predicted"/>
<dbReference type="EMBL" id="JAGMUV010000008">
    <property type="protein sequence ID" value="KAH7146534.1"/>
    <property type="molecule type" value="Genomic_DNA"/>
</dbReference>
<organism evidence="4 5">
    <name type="scientific">Dactylonectria macrodidyma</name>
    <dbReference type="NCBI Taxonomy" id="307937"/>
    <lineage>
        <taxon>Eukaryota</taxon>
        <taxon>Fungi</taxon>
        <taxon>Dikarya</taxon>
        <taxon>Ascomycota</taxon>
        <taxon>Pezizomycotina</taxon>
        <taxon>Sordariomycetes</taxon>
        <taxon>Hypocreomycetidae</taxon>
        <taxon>Hypocreales</taxon>
        <taxon>Nectriaceae</taxon>
        <taxon>Dactylonectria</taxon>
    </lineage>
</organism>
<feature type="compositionally biased region" description="Basic and acidic residues" evidence="1">
    <location>
        <begin position="541"/>
        <end position="560"/>
    </location>
</feature>
<protein>
    <submittedName>
        <fullName evidence="4">ASST-domain-containing protein</fullName>
    </submittedName>
</protein>
<comment type="caution">
    <text evidence="4">The sequence shown here is derived from an EMBL/GenBank/DDBJ whole genome shotgun (WGS) entry which is preliminary data.</text>
</comment>
<keyword evidence="2" id="KW-0732">Signal</keyword>
<evidence type="ECO:0000313" key="5">
    <source>
        <dbReference type="Proteomes" id="UP000738349"/>
    </source>
</evidence>
<evidence type="ECO:0000256" key="2">
    <source>
        <dbReference type="SAM" id="SignalP"/>
    </source>
</evidence>
<dbReference type="PANTHER" id="PTHR39394:SF1">
    <property type="entry name" value="DNAJ HOMOLOGUE SUBFAMILY C MEMBER 28 CONSERVED DOMAIN-CONTAINING PROTEIN"/>
    <property type="match status" value="1"/>
</dbReference>
<dbReference type="AlphaFoldDB" id="A0A9P9EVU7"/>
<feature type="region of interest" description="Disordered" evidence="1">
    <location>
        <begin position="664"/>
        <end position="695"/>
    </location>
</feature>
<feature type="region of interest" description="Disordered" evidence="1">
    <location>
        <begin position="990"/>
        <end position="1011"/>
    </location>
</feature>
<keyword evidence="5" id="KW-1185">Reference proteome</keyword>
<dbReference type="InterPro" id="IPR018961">
    <property type="entry name" value="DnaJ_homolog_subfam-C_membr-28"/>
</dbReference>
<dbReference type="PANTHER" id="PTHR39394">
    <property type="entry name" value="YALI0E31793P"/>
    <property type="match status" value="1"/>
</dbReference>
<evidence type="ECO:0000313" key="4">
    <source>
        <dbReference type="EMBL" id="KAH7146534.1"/>
    </source>
</evidence>
<accession>A0A9P9EVU7</accession>
<dbReference type="Pfam" id="PF14269">
    <property type="entry name" value="Arylsulfotran_2"/>
    <property type="match status" value="1"/>
</dbReference>
<name>A0A9P9EVU7_9HYPO</name>